<dbReference type="KEGG" id="whj:H9Q79_07700"/>
<evidence type="ECO:0000256" key="5">
    <source>
        <dbReference type="SAM" id="SignalP"/>
    </source>
</evidence>
<name>A0A7G9GH62_9FIRM</name>
<comment type="subcellular location">
    <subcellularLocation>
        <location evidence="1">Periplasm</location>
    </subcellularLocation>
</comment>
<feature type="region of interest" description="Disordered" evidence="4">
    <location>
        <begin position="26"/>
        <end position="59"/>
    </location>
</feature>
<feature type="chain" id="PRO_5039270013" evidence="5">
    <location>
        <begin position="21"/>
        <end position="367"/>
    </location>
</feature>
<comment type="similarity">
    <text evidence="2">Belongs to the bacterial solute-binding protein SsuA/TauA family.</text>
</comment>
<dbReference type="PANTHER" id="PTHR30024">
    <property type="entry name" value="ALIPHATIC SULFONATES-BINDING PROTEIN-RELATED"/>
    <property type="match status" value="1"/>
</dbReference>
<evidence type="ECO:0000256" key="2">
    <source>
        <dbReference type="ARBA" id="ARBA00010742"/>
    </source>
</evidence>
<dbReference type="Pfam" id="PF09084">
    <property type="entry name" value="NMT1"/>
    <property type="match status" value="1"/>
</dbReference>
<dbReference type="PROSITE" id="PS51257">
    <property type="entry name" value="PROKAR_LIPOPROTEIN"/>
    <property type="match status" value="1"/>
</dbReference>
<feature type="signal peptide" evidence="5">
    <location>
        <begin position="1"/>
        <end position="20"/>
    </location>
</feature>
<sequence>MKKKIVSMLCLPLTLSLLFAGCGKESAKEPADSGSPTASSASSSASSASSSSSASNDTDDADALTPVTLNEVAHSIFYAPMYVAIEEGYFEEEGIDLTLVTGFGADKVLTALISGEADIGFMGPESSIYAYLEGANDVVVNFAQLTQRAGNFVVAREPMADFKWDDLKGKNVLGGRKGGMPEMVFEYVLKQNGIDPAADLEINQSIDFGSTAAAFSGGQGDFSIEFEPSATALEEEGAGYVVASVGEESGYVPYTAFSAKSSYMEEHPEIIQSFTNALQKGMDYVQTHTPEEIAGVISSQFVETDISTITTIVTRYYEQDTWKSNLIFEQDSFDLLQNILESAGELAERAPYDKLVTTGYAKTAAQK</sequence>
<feature type="domain" description="SsuA/THI5-like" evidence="6">
    <location>
        <begin position="79"/>
        <end position="288"/>
    </location>
</feature>
<evidence type="ECO:0000256" key="1">
    <source>
        <dbReference type="ARBA" id="ARBA00004418"/>
    </source>
</evidence>
<evidence type="ECO:0000313" key="7">
    <source>
        <dbReference type="EMBL" id="QNM10144.1"/>
    </source>
</evidence>
<protein>
    <submittedName>
        <fullName evidence="7">ABC transporter substrate-binding protein</fullName>
    </submittedName>
</protein>
<dbReference type="InterPro" id="IPR015168">
    <property type="entry name" value="SsuA/THI5"/>
</dbReference>
<dbReference type="RefSeq" id="WP_118645526.1">
    <property type="nucleotide sequence ID" value="NZ_CP060635.1"/>
</dbReference>
<keyword evidence="3 5" id="KW-0732">Signal</keyword>
<dbReference type="AlphaFoldDB" id="A0A7G9GH62"/>
<evidence type="ECO:0000313" key="8">
    <source>
        <dbReference type="Proteomes" id="UP000515860"/>
    </source>
</evidence>
<feature type="compositionally biased region" description="Low complexity" evidence="4">
    <location>
        <begin position="32"/>
        <end position="56"/>
    </location>
</feature>
<dbReference type="Gene3D" id="3.40.190.10">
    <property type="entry name" value="Periplasmic binding protein-like II"/>
    <property type="match status" value="2"/>
</dbReference>
<proteinExistence type="inferred from homology"/>
<gene>
    <name evidence="7" type="ORF">H9Q79_07700</name>
</gene>
<dbReference type="SUPFAM" id="SSF53850">
    <property type="entry name" value="Periplasmic binding protein-like II"/>
    <property type="match status" value="1"/>
</dbReference>
<organism evidence="7 8">
    <name type="scientific">Wansuia hejianensis</name>
    <dbReference type="NCBI Taxonomy" id="2763667"/>
    <lineage>
        <taxon>Bacteria</taxon>
        <taxon>Bacillati</taxon>
        <taxon>Bacillota</taxon>
        <taxon>Clostridia</taxon>
        <taxon>Lachnospirales</taxon>
        <taxon>Lachnospiraceae</taxon>
        <taxon>Wansuia</taxon>
    </lineage>
</organism>
<dbReference type="EMBL" id="CP060635">
    <property type="protein sequence ID" value="QNM10144.1"/>
    <property type="molecule type" value="Genomic_DNA"/>
</dbReference>
<evidence type="ECO:0000259" key="6">
    <source>
        <dbReference type="Pfam" id="PF09084"/>
    </source>
</evidence>
<dbReference type="PANTHER" id="PTHR30024:SF47">
    <property type="entry name" value="TAURINE-BINDING PERIPLASMIC PROTEIN"/>
    <property type="match status" value="1"/>
</dbReference>
<keyword evidence="8" id="KW-1185">Reference proteome</keyword>
<dbReference type="GO" id="GO:0042597">
    <property type="term" value="C:periplasmic space"/>
    <property type="evidence" value="ECO:0007669"/>
    <property type="project" value="UniProtKB-SubCell"/>
</dbReference>
<accession>A0A7G9GH62</accession>
<evidence type="ECO:0000256" key="4">
    <source>
        <dbReference type="SAM" id="MobiDB-lite"/>
    </source>
</evidence>
<evidence type="ECO:0000256" key="3">
    <source>
        <dbReference type="ARBA" id="ARBA00022729"/>
    </source>
</evidence>
<reference evidence="7 8" key="1">
    <citation type="submission" date="2020-08" db="EMBL/GenBank/DDBJ databases">
        <authorList>
            <person name="Liu C."/>
            <person name="Sun Q."/>
        </authorList>
    </citation>
    <scope>NUCLEOTIDE SEQUENCE [LARGE SCALE GENOMIC DNA]</scope>
    <source>
        <strain evidence="7 8">NSJ-29</strain>
    </source>
</reference>
<dbReference type="Proteomes" id="UP000515860">
    <property type="component" value="Chromosome"/>
</dbReference>